<proteinExistence type="predicted"/>
<dbReference type="RefSeq" id="WP_171182645.1">
    <property type="nucleotide sequence ID" value="NZ_WTPX01000002.1"/>
</dbReference>
<gene>
    <name evidence="3" type="ORF">LzC2_01360</name>
</gene>
<feature type="domain" description="Polysaccharide export protein N-terminal" evidence="2">
    <location>
        <begin position="76"/>
        <end position="162"/>
    </location>
</feature>
<evidence type="ECO:0000313" key="3">
    <source>
        <dbReference type="EMBL" id="NNJ24087.1"/>
    </source>
</evidence>
<dbReference type="EMBL" id="WTPX01000002">
    <property type="protein sequence ID" value="NNJ24087.1"/>
    <property type="molecule type" value="Genomic_DNA"/>
</dbReference>
<dbReference type="InterPro" id="IPR049712">
    <property type="entry name" value="Poly_export"/>
</dbReference>
<comment type="caution">
    <text evidence="3">The sequence shown here is derived from an EMBL/GenBank/DDBJ whole genome shotgun (WGS) entry which is preliminary data.</text>
</comment>
<protein>
    <recommendedName>
        <fullName evidence="2">Polysaccharide export protein N-terminal domain-containing protein</fullName>
    </recommendedName>
</protein>
<dbReference type="InterPro" id="IPR003715">
    <property type="entry name" value="Poly_export_N"/>
</dbReference>
<organism evidence="3 4">
    <name type="scientific">Alienimonas chondri</name>
    <dbReference type="NCBI Taxonomy" id="2681879"/>
    <lineage>
        <taxon>Bacteria</taxon>
        <taxon>Pseudomonadati</taxon>
        <taxon>Planctomycetota</taxon>
        <taxon>Planctomycetia</taxon>
        <taxon>Planctomycetales</taxon>
        <taxon>Planctomycetaceae</taxon>
        <taxon>Alienimonas</taxon>
    </lineage>
</organism>
<evidence type="ECO:0000256" key="1">
    <source>
        <dbReference type="ARBA" id="ARBA00022729"/>
    </source>
</evidence>
<dbReference type="PANTHER" id="PTHR33619:SF3">
    <property type="entry name" value="POLYSACCHARIDE EXPORT PROTEIN GFCE-RELATED"/>
    <property type="match status" value="1"/>
</dbReference>
<dbReference type="PANTHER" id="PTHR33619">
    <property type="entry name" value="POLYSACCHARIDE EXPORT PROTEIN GFCE-RELATED"/>
    <property type="match status" value="1"/>
</dbReference>
<reference evidence="3 4" key="1">
    <citation type="journal article" date="2020" name="Syst. Appl. Microbiol.">
        <title>Alienimonas chondri sp. nov., a novel planctomycete isolated from the biofilm of the red alga Chondrus crispus.</title>
        <authorList>
            <person name="Vitorino I."/>
            <person name="Albuquerque L."/>
            <person name="Wiegand S."/>
            <person name="Kallscheuer N."/>
            <person name="da Costa M.S."/>
            <person name="Lobo-da-Cunha A."/>
            <person name="Jogler C."/>
            <person name="Lage O.M."/>
        </authorList>
    </citation>
    <scope>NUCLEOTIDE SEQUENCE [LARGE SCALE GENOMIC DNA]</scope>
    <source>
        <strain evidence="3 4">LzC2</strain>
    </source>
</reference>
<keyword evidence="1" id="KW-0732">Signal</keyword>
<name>A0ABX1V763_9PLAN</name>
<dbReference type="Proteomes" id="UP000609651">
    <property type="component" value="Unassembled WGS sequence"/>
</dbReference>
<dbReference type="Pfam" id="PF02563">
    <property type="entry name" value="Poly_export"/>
    <property type="match status" value="1"/>
</dbReference>
<evidence type="ECO:0000259" key="2">
    <source>
        <dbReference type="Pfam" id="PF02563"/>
    </source>
</evidence>
<accession>A0ABX1V763</accession>
<sequence>MTTLPAIAVGRGSARPAVRVVKGMVCLALLAAVCAASGCAAMHPLSGVPAENLADSFRTPVRTPQRPIDPSLLGQPRPSVYRLDTGDIVGVFAPALYGDGGLESPPPVVAETTLNLIPGQGFPHRVGRDGALHIPLLGPVLVRGMTIEETRGRLVDLIRAQYEIDEDKPDPVVTLSLLKERTISVVVFRNEMGPDGALDNDAQGQGGERFDSPTGEIVELPAYQNDVLHALAATGGTPNLEGDTVVTVARAGGLRLTGCGPNGCRPDGLMGGTPPGLPAGAIGGHSAGPAGRPMIAAPPTVDGPQVVKIPMQLLPGQAPGFCHSDVILRDGDAVYVGSRTKDVFYTGGLLGPGSFRLPRDSDIDVLEALAVVQGQRQNVGTTRALTGNSVLSRDVTAGASSLIILRERPDGTRLRIEVDLRDAIVDPRQRILIRPQDYLILQYRKGEALVAGFERFFIEGIVQGVAASLTFGN</sequence>
<evidence type="ECO:0000313" key="4">
    <source>
        <dbReference type="Proteomes" id="UP000609651"/>
    </source>
</evidence>
<keyword evidence="4" id="KW-1185">Reference proteome</keyword>